<evidence type="ECO:0000313" key="2">
    <source>
        <dbReference type="Proteomes" id="UP000799755"/>
    </source>
</evidence>
<evidence type="ECO:0000313" key="1">
    <source>
        <dbReference type="EMBL" id="KAF2466707.1"/>
    </source>
</evidence>
<organism evidence="1 2">
    <name type="scientific">Lindgomyces ingoldianus</name>
    <dbReference type="NCBI Taxonomy" id="673940"/>
    <lineage>
        <taxon>Eukaryota</taxon>
        <taxon>Fungi</taxon>
        <taxon>Dikarya</taxon>
        <taxon>Ascomycota</taxon>
        <taxon>Pezizomycotina</taxon>
        <taxon>Dothideomycetes</taxon>
        <taxon>Pleosporomycetidae</taxon>
        <taxon>Pleosporales</taxon>
        <taxon>Lindgomycetaceae</taxon>
        <taxon>Lindgomyces</taxon>
    </lineage>
</organism>
<keyword evidence="2" id="KW-1185">Reference proteome</keyword>
<sequence length="231" mass="25756">MKPRADVIINTWVHVVATSKQVTDGWVSDESIQKQIAVMNNAFKVRNFQFKLAGTTRTVNKDLSIIQKGEKTQKLGEKFRKGDYSTLNLYIVKDMPGNTAGDCSLPQSNPGTEYKFDGCRFNWDTLPTKSNGLVVVHEIGHWLGLLHTFQETSDGTTATCTHGHGDKVGDTPIHLRPNGVACVPVDTCPGKKGDDPIHNYMNYTPTSCWTNFSDGQAKRMHSMWKLRVSKN</sequence>
<name>A0ACB6QK66_9PLEO</name>
<dbReference type="EMBL" id="MU003523">
    <property type="protein sequence ID" value="KAF2466707.1"/>
    <property type="molecule type" value="Genomic_DNA"/>
</dbReference>
<dbReference type="Proteomes" id="UP000799755">
    <property type="component" value="Unassembled WGS sequence"/>
</dbReference>
<comment type="caution">
    <text evidence="1">The sequence shown here is derived from an EMBL/GenBank/DDBJ whole genome shotgun (WGS) entry which is preliminary data.</text>
</comment>
<accession>A0ACB6QK66</accession>
<protein>
    <submittedName>
        <fullName evidence="1">Uncharacterized protein</fullName>
    </submittedName>
</protein>
<gene>
    <name evidence="1" type="ORF">BDR25DRAFT_376838</name>
</gene>
<proteinExistence type="predicted"/>
<reference evidence="1" key="1">
    <citation type="journal article" date="2020" name="Stud. Mycol.">
        <title>101 Dothideomycetes genomes: a test case for predicting lifestyles and emergence of pathogens.</title>
        <authorList>
            <person name="Haridas S."/>
            <person name="Albert R."/>
            <person name="Binder M."/>
            <person name="Bloem J."/>
            <person name="Labutti K."/>
            <person name="Salamov A."/>
            <person name="Andreopoulos B."/>
            <person name="Baker S."/>
            <person name="Barry K."/>
            <person name="Bills G."/>
            <person name="Bluhm B."/>
            <person name="Cannon C."/>
            <person name="Castanera R."/>
            <person name="Culley D."/>
            <person name="Daum C."/>
            <person name="Ezra D."/>
            <person name="Gonzalez J."/>
            <person name="Henrissat B."/>
            <person name="Kuo A."/>
            <person name="Liang C."/>
            <person name="Lipzen A."/>
            <person name="Lutzoni F."/>
            <person name="Magnuson J."/>
            <person name="Mondo S."/>
            <person name="Nolan M."/>
            <person name="Ohm R."/>
            <person name="Pangilinan J."/>
            <person name="Park H.-J."/>
            <person name="Ramirez L."/>
            <person name="Alfaro M."/>
            <person name="Sun H."/>
            <person name="Tritt A."/>
            <person name="Yoshinaga Y."/>
            <person name="Zwiers L.-H."/>
            <person name="Turgeon B."/>
            <person name="Goodwin S."/>
            <person name="Spatafora J."/>
            <person name="Crous P."/>
            <person name="Grigoriev I."/>
        </authorList>
    </citation>
    <scope>NUCLEOTIDE SEQUENCE</scope>
    <source>
        <strain evidence="1">ATCC 200398</strain>
    </source>
</reference>